<proteinExistence type="predicted"/>
<keyword evidence="1" id="KW-0614">Plasmid</keyword>
<sequence>MAKIVGDKPPKPRKVCKVEGCQLDHRVKGYCRKHYYQVKKHGRVLDKVLKVDYCIIEGCHRVREAKGYCPKHYQRVH</sequence>
<dbReference type="AlphaFoldDB" id="A0A160LI10"/>
<gene>
    <name evidence="1" type="ORF">ATN07_30765</name>
</gene>
<name>A0A160LI10_BACTI</name>
<evidence type="ECO:0000313" key="1">
    <source>
        <dbReference type="EMBL" id="AND28374.1"/>
    </source>
</evidence>
<protein>
    <submittedName>
        <fullName evidence="1">Uncharacterized protein</fullName>
    </submittedName>
</protein>
<geneLocation type="plasmid" evidence="1">
    <name>pAM65-52-2-350K</name>
</geneLocation>
<dbReference type="EMBL" id="CP013277">
    <property type="protein sequence ID" value="AND28374.1"/>
    <property type="molecule type" value="Genomic_DNA"/>
</dbReference>
<reference evidence="1" key="1">
    <citation type="journal article" date="2017" name="Res. Microbiol.">
        <title>Comparative genomics of extrachromosomal elements in Bacillus thuringiensis subsp. israelensis.</title>
        <authorList>
            <person name="Bolotin A."/>
            <person name="Gillis A."/>
            <person name="Sanchis V."/>
            <person name="Nielsen-LeRoux C."/>
            <person name="Mahillon J."/>
            <person name="Lereclus D."/>
            <person name="Sorokin A."/>
        </authorList>
    </citation>
    <scope>NUCLEOTIDE SEQUENCE</scope>
    <source>
        <strain evidence="1">AM65-52</strain>
        <plasmid evidence="1">pAM65-52-2-350K</plasmid>
    </source>
</reference>
<organism evidence="1">
    <name type="scientific">Bacillus thuringiensis subsp. israelensis</name>
    <dbReference type="NCBI Taxonomy" id="1430"/>
    <lineage>
        <taxon>Bacteria</taxon>
        <taxon>Bacillati</taxon>
        <taxon>Bacillota</taxon>
        <taxon>Bacilli</taxon>
        <taxon>Bacillales</taxon>
        <taxon>Bacillaceae</taxon>
        <taxon>Bacillus</taxon>
        <taxon>Bacillus cereus group</taxon>
    </lineage>
</organism>
<accession>A0A160LI10</accession>